<feature type="domain" description="Trypsin-co-occurring" evidence="1">
    <location>
        <begin position="2"/>
        <end position="62"/>
    </location>
</feature>
<gene>
    <name evidence="2" type="ORF">CA983_22010</name>
</gene>
<name>A0A243S0T9_9ACTN</name>
<keyword evidence="3" id="KW-1185">Reference proteome</keyword>
<sequence length="77" mass="8250">MADGEGQRLRFAVDSIEMDLQVAIDTTKKGNASLSLWQVLSLGGGLDHKSATTHRLTLRLSPTDTLAPNSQTLIGDD</sequence>
<dbReference type="Pfam" id="PF19631">
    <property type="entry name" value="Trypco2"/>
    <property type="match status" value="1"/>
</dbReference>
<organism evidence="2 3">
    <name type="scientific">Streptomyces swartbergensis</name>
    <dbReference type="NCBI Taxonomy" id="487165"/>
    <lineage>
        <taxon>Bacteria</taxon>
        <taxon>Bacillati</taxon>
        <taxon>Actinomycetota</taxon>
        <taxon>Actinomycetes</taxon>
        <taxon>Kitasatosporales</taxon>
        <taxon>Streptomycetaceae</taxon>
        <taxon>Streptomyces</taxon>
    </lineage>
</organism>
<comment type="caution">
    <text evidence="2">The sequence shown here is derived from an EMBL/GenBank/DDBJ whole genome shotgun (WGS) entry which is preliminary data.</text>
</comment>
<dbReference type="EMBL" id="NGFN01000138">
    <property type="protein sequence ID" value="OUD01111.1"/>
    <property type="molecule type" value="Genomic_DNA"/>
</dbReference>
<dbReference type="InterPro" id="IPR045608">
    <property type="entry name" value="Trypco2"/>
</dbReference>
<reference evidence="2 3" key="1">
    <citation type="submission" date="2017-05" db="EMBL/GenBank/DDBJ databases">
        <title>Biotechnological potential of actinobacteria isolated from South African environments.</title>
        <authorList>
            <person name="Le Roes-Hill M."/>
            <person name="Prins A."/>
            <person name="Durrell K.A."/>
        </authorList>
    </citation>
    <scope>NUCLEOTIDE SEQUENCE [LARGE SCALE GENOMIC DNA]</scope>
    <source>
        <strain evidence="2 3">HMC13</strain>
    </source>
</reference>
<dbReference type="Proteomes" id="UP000195105">
    <property type="component" value="Unassembled WGS sequence"/>
</dbReference>
<accession>A0A243S0T9</accession>
<evidence type="ECO:0000313" key="2">
    <source>
        <dbReference type="EMBL" id="OUD01111.1"/>
    </source>
</evidence>
<proteinExistence type="predicted"/>
<dbReference type="AlphaFoldDB" id="A0A243S0T9"/>
<protein>
    <recommendedName>
        <fullName evidence="1">Trypsin-co-occurring domain-containing protein</fullName>
    </recommendedName>
</protein>
<evidence type="ECO:0000259" key="1">
    <source>
        <dbReference type="Pfam" id="PF19631"/>
    </source>
</evidence>
<evidence type="ECO:0000313" key="3">
    <source>
        <dbReference type="Proteomes" id="UP000195105"/>
    </source>
</evidence>